<dbReference type="AlphaFoldDB" id="A0AA44Z5I5"/>
<name>A0AA44Z5I5_CROSK</name>
<evidence type="ECO:0000313" key="2">
    <source>
        <dbReference type="Proteomes" id="UP000244856"/>
    </source>
</evidence>
<dbReference type="Proteomes" id="UP000244856">
    <property type="component" value="Unassembled WGS sequence"/>
</dbReference>
<sequence>MLNTEDLQKAFEQFQESCKVIVKFICQVWEQIKEITEKYKMYCKPRSMYGYVKHRAMKSQVLNRKPTLIRARTTC</sequence>
<organism evidence="1 2">
    <name type="scientific">Cronobacter sakazakii</name>
    <name type="common">Enterobacter sakazakii</name>
    <dbReference type="NCBI Taxonomy" id="28141"/>
    <lineage>
        <taxon>Bacteria</taxon>
        <taxon>Pseudomonadati</taxon>
        <taxon>Pseudomonadota</taxon>
        <taxon>Gammaproteobacteria</taxon>
        <taxon>Enterobacterales</taxon>
        <taxon>Enterobacteriaceae</taxon>
        <taxon>Cronobacter</taxon>
    </lineage>
</organism>
<proteinExistence type="predicted"/>
<accession>A0AA44Z5I5</accession>
<protein>
    <submittedName>
        <fullName evidence="1">Uncharacterized protein</fullName>
    </submittedName>
</protein>
<dbReference type="EMBL" id="NCTU01000161">
    <property type="protein sequence ID" value="PUV98963.1"/>
    <property type="molecule type" value="Genomic_DNA"/>
</dbReference>
<comment type="caution">
    <text evidence="1">The sequence shown here is derived from an EMBL/GenBank/DDBJ whole genome shotgun (WGS) entry which is preliminary data.</text>
</comment>
<evidence type="ECO:0000313" key="1">
    <source>
        <dbReference type="EMBL" id="PUV98963.1"/>
    </source>
</evidence>
<gene>
    <name evidence="1" type="ORF">B7T07_23115</name>
</gene>
<reference evidence="1 2" key="1">
    <citation type="submission" date="2017-04" db="EMBL/GenBank/DDBJ databases">
        <title>Cronobacter sakazakii, ST83 Lineage Isolates.</title>
        <authorList>
            <person name="Chase H."/>
            <person name="Tall B."/>
            <person name="Gopinath G."/>
            <person name="Lehner A."/>
        </authorList>
    </citation>
    <scope>NUCLEOTIDE SEQUENCE [LARGE SCALE GENOMIC DNA]</scope>
    <source>
        <strain evidence="1 2">MOD1_Comp15</strain>
    </source>
</reference>